<dbReference type="EMBL" id="RZNH01000010">
    <property type="protein sequence ID" value="NOU59804.1"/>
    <property type="molecule type" value="Genomic_DNA"/>
</dbReference>
<dbReference type="Proteomes" id="UP000732105">
    <property type="component" value="Unassembled WGS sequence"/>
</dbReference>
<gene>
    <name evidence="2" type="ORF">ELS83_08220</name>
</gene>
<dbReference type="PROSITE" id="PS51819">
    <property type="entry name" value="VOC"/>
    <property type="match status" value="1"/>
</dbReference>
<accession>A0ABX1WUM7</accession>
<name>A0ABX1WUM7_9BACT</name>
<dbReference type="Gene3D" id="3.10.180.10">
    <property type="entry name" value="2,3-Dihydroxybiphenyl 1,2-Dioxygenase, domain 1"/>
    <property type="match status" value="1"/>
</dbReference>
<comment type="caution">
    <text evidence="2">The sequence shown here is derived from an EMBL/GenBank/DDBJ whole genome shotgun (WGS) entry which is preliminary data.</text>
</comment>
<keyword evidence="3" id="KW-1185">Reference proteome</keyword>
<dbReference type="InterPro" id="IPR037523">
    <property type="entry name" value="VOC_core"/>
</dbReference>
<dbReference type="CDD" id="cd07247">
    <property type="entry name" value="SgaA_N_like"/>
    <property type="match status" value="1"/>
</dbReference>
<proteinExistence type="predicted"/>
<protein>
    <submittedName>
        <fullName evidence="2">VOC family protein</fullName>
    </submittedName>
</protein>
<feature type="domain" description="VOC" evidence="1">
    <location>
        <begin position="7"/>
        <end position="126"/>
    </location>
</feature>
<dbReference type="PANTHER" id="PTHR33993:SF2">
    <property type="entry name" value="VOC DOMAIN-CONTAINING PROTEIN"/>
    <property type="match status" value="1"/>
</dbReference>
<reference evidence="2 3" key="1">
    <citation type="submission" date="2018-12" db="EMBL/GenBank/DDBJ databases">
        <title>Marinifilum JC070 sp. nov., a marine bacterium isolated from Yongle Blue Hole in the South China Sea.</title>
        <authorList>
            <person name="Fu T."/>
        </authorList>
    </citation>
    <scope>NUCLEOTIDE SEQUENCE [LARGE SCALE GENOMIC DNA]</scope>
    <source>
        <strain evidence="2 3">JC070</strain>
    </source>
</reference>
<organism evidence="2 3">
    <name type="scientific">Marinifilum caeruleilacunae</name>
    <dbReference type="NCBI Taxonomy" id="2499076"/>
    <lineage>
        <taxon>Bacteria</taxon>
        <taxon>Pseudomonadati</taxon>
        <taxon>Bacteroidota</taxon>
        <taxon>Bacteroidia</taxon>
        <taxon>Marinilabiliales</taxon>
        <taxon>Marinifilaceae</taxon>
    </lineage>
</organism>
<sequence length="127" mass="14012">MEKTLHAFTWVEIPVSDFKRARQFYSAIFDYEMPQEQMGDQLMGFFPHDFQNGGVGGAIVKGDIYTPGNSGTLAYLDGGSDLNNVLNRVESAGGSIEIPKTQITPEIGYFAVFNDTEGNRVALHSKE</sequence>
<dbReference type="Pfam" id="PF00903">
    <property type="entry name" value="Glyoxalase"/>
    <property type="match status" value="1"/>
</dbReference>
<dbReference type="InterPro" id="IPR029068">
    <property type="entry name" value="Glyas_Bleomycin-R_OHBP_Dase"/>
</dbReference>
<dbReference type="PANTHER" id="PTHR33993">
    <property type="entry name" value="GLYOXALASE-RELATED"/>
    <property type="match status" value="1"/>
</dbReference>
<dbReference type="RefSeq" id="WP_171595074.1">
    <property type="nucleotide sequence ID" value="NZ_RZNH01000010.1"/>
</dbReference>
<evidence type="ECO:0000259" key="1">
    <source>
        <dbReference type="PROSITE" id="PS51819"/>
    </source>
</evidence>
<dbReference type="InterPro" id="IPR052164">
    <property type="entry name" value="Anthracycline_SecMetBiosynth"/>
</dbReference>
<evidence type="ECO:0000313" key="3">
    <source>
        <dbReference type="Proteomes" id="UP000732105"/>
    </source>
</evidence>
<dbReference type="SUPFAM" id="SSF54593">
    <property type="entry name" value="Glyoxalase/Bleomycin resistance protein/Dihydroxybiphenyl dioxygenase"/>
    <property type="match status" value="1"/>
</dbReference>
<dbReference type="InterPro" id="IPR004360">
    <property type="entry name" value="Glyas_Fos-R_dOase_dom"/>
</dbReference>
<evidence type="ECO:0000313" key="2">
    <source>
        <dbReference type="EMBL" id="NOU59804.1"/>
    </source>
</evidence>